<gene>
    <name evidence="2" type="ORF">GPUN_0081</name>
</gene>
<feature type="transmembrane region" description="Helical" evidence="1">
    <location>
        <begin position="48"/>
        <end position="66"/>
    </location>
</feature>
<evidence type="ECO:0000313" key="3">
    <source>
        <dbReference type="Proteomes" id="UP000053586"/>
    </source>
</evidence>
<keyword evidence="1" id="KW-0472">Membrane</keyword>
<keyword evidence="1" id="KW-1133">Transmembrane helix</keyword>
<reference evidence="2 3" key="1">
    <citation type="journal article" date="2012" name="J. Bacteriol.">
        <title>Genome sequence of proteorhodopsin-containing sea ice bacterium Glaciecola punicea ACAM 611T.</title>
        <authorList>
            <person name="Qin Q.-L."/>
            <person name="Xie B.-B."/>
            <person name="Shu Y.-L."/>
            <person name="Rong J.-C."/>
            <person name="Zhao D.-L."/>
            <person name="Zhang X.-Y."/>
            <person name="Chen X.-L."/>
            <person name="Zhou B.-C."/>
            <person name="Zhanga Y.-Z."/>
        </authorList>
    </citation>
    <scope>NUCLEOTIDE SEQUENCE [LARGE SCALE GENOMIC DNA]</scope>
    <source>
        <strain evidence="2 3">ACAM 611</strain>
    </source>
</reference>
<dbReference type="RefSeq" id="WP_006002268.1">
    <property type="nucleotide sequence ID" value="NZ_BAET01000002.1"/>
</dbReference>
<dbReference type="EMBL" id="BAET01000002">
    <property type="protein sequence ID" value="GAB54235.1"/>
    <property type="molecule type" value="Genomic_DNA"/>
</dbReference>
<evidence type="ECO:0000256" key="1">
    <source>
        <dbReference type="SAM" id="Phobius"/>
    </source>
</evidence>
<evidence type="ECO:0000313" key="2">
    <source>
        <dbReference type="EMBL" id="GAB54235.1"/>
    </source>
</evidence>
<feature type="transmembrane region" description="Helical" evidence="1">
    <location>
        <begin position="21"/>
        <end position="42"/>
    </location>
</feature>
<dbReference type="AlphaFoldDB" id="H5T7F8"/>
<name>H5T7F8_9ALTE</name>
<keyword evidence="3" id="KW-1185">Reference proteome</keyword>
<organism evidence="2 3">
    <name type="scientific">Glaciecola punicea ACAM 611</name>
    <dbReference type="NCBI Taxonomy" id="1121923"/>
    <lineage>
        <taxon>Bacteria</taxon>
        <taxon>Pseudomonadati</taxon>
        <taxon>Pseudomonadota</taxon>
        <taxon>Gammaproteobacteria</taxon>
        <taxon>Alteromonadales</taxon>
        <taxon>Alteromonadaceae</taxon>
        <taxon>Glaciecola</taxon>
    </lineage>
</organism>
<dbReference type="Proteomes" id="UP000053586">
    <property type="component" value="Unassembled WGS sequence"/>
</dbReference>
<proteinExistence type="predicted"/>
<sequence>MNLFFERTHTPGKTIIVFKPYSMYLLLIILAIMTALTFTPALVAYEHFVSILMPVAAAIIAARIVLMYKVNKEIQQAIREDTVKVTGGKLSAKNPLTFEITQSAPVTQKPEL</sequence>
<reference evidence="2 3" key="2">
    <citation type="journal article" date="2017" name="Antonie Van Leeuwenhoek">
        <title>Rhizobium rhizosphaerae sp. nov., a novel species isolated from rice rhizosphere.</title>
        <authorList>
            <person name="Zhao J.J."/>
            <person name="Zhang J."/>
            <person name="Zhang R.J."/>
            <person name="Zhang C.W."/>
            <person name="Yin H.Q."/>
            <person name="Zhang X.X."/>
        </authorList>
    </citation>
    <scope>NUCLEOTIDE SEQUENCE [LARGE SCALE GENOMIC DNA]</scope>
    <source>
        <strain evidence="2 3">ACAM 611</strain>
    </source>
</reference>
<comment type="caution">
    <text evidence="2">The sequence shown here is derived from an EMBL/GenBank/DDBJ whole genome shotgun (WGS) entry which is preliminary data.</text>
</comment>
<keyword evidence="1" id="KW-0812">Transmembrane</keyword>
<dbReference type="STRING" id="56804.BAE46_03740"/>
<protein>
    <submittedName>
        <fullName evidence="2">Uncharacterized protein</fullName>
    </submittedName>
</protein>
<accession>H5T7F8</accession>